<dbReference type="NCBIfam" id="NF038402">
    <property type="entry name" value="TroA_like"/>
    <property type="match status" value="1"/>
</dbReference>
<evidence type="ECO:0000313" key="7">
    <source>
        <dbReference type="Proteomes" id="UP000199488"/>
    </source>
</evidence>
<feature type="region of interest" description="Disordered" evidence="3">
    <location>
        <begin position="279"/>
        <end position="310"/>
    </location>
</feature>
<proteinExistence type="inferred from homology"/>
<feature type="chain" id="PRO_5038414257" evidence="4">
    <location>
        <begin position="17"/>
        <end position="310"/>
    </location>
</feature>
<dbReference type="InterPro" id="IPR050902">
    <property type="entry name" value="ABC_Transporter_SBP"/>
</dbReference>
<gene>
    <name evidence="6" type="ORF">SAMN05421781_0736</name>
</gene>
<evidence type="ECO:0000313" key="6">
    <source>
        <dbReference type="EMBL" id="SDW17957.1"/>
    </source>
</evidence>
<dbReference type="STRING" id="1122204.SAMN05421781_0736"/>
<evidence type="ECO:0000256" key="3">
    <source>
        <dbReference type="SAM" id="MobiDB-lite"/>
    </source>
</evidence>
<dbReference type="PROSITE" id="PS50983">
    <property type="entry name" value="FE_B12_PBP"/>
    <property type="match status" value="1"/>
</dbReference>
<dbReference type="PANTHER" id="PTHR30535:SF34">
    <property type="entry name" value="MOLYBDATE-BINDING PROTEIN MOLA"/>
    <property type="match status" value="1"/>
</dbReference>
<dbReference type="AlphaFoldDB" id="A0A1H2REX4"/>
<feature type="signal peptide" evidence="4">
    <location>
        <begin position="1"/>
        <end position="16"/>
    </location>
</feature>
<comment type="similarity">
    <text evidence="1">Belongs to the bacterial solute-binding protein 8 family.</text>
</comment>
<evidence type="ECO:0000256" key="4">
    <source>
        <dbReference type="SAM" id="SignalP"/>
    </source>
</evidence>
<name>A0A1H2REX4_9BACI</name>
<organism evidence="6 7">
    <name type="scientific">Marinococcus luteus</name>
    <dbReference type="NCBI Taxonomy" id="1122204"/>
    <lineage>
        <taxon>Bacteria</taxon>
        <taxon>Bacillati</taxon>
        <taxon>Bacillota</taxon>
        <taxon>Bacilli</taxon>
        <taxon>Bacillales</taxon>
        <taxon>Bacillaceae</taxon>
        <taxon>Marinococcus</taxon>
    </lineage>
</organism>
<dbReference type="Proteomes" id="UP000199488">
    <property type="component" value="Unassembled WGS sequence"/>
</dbReference>
<dbReference type="Pfam" id="PF01497">
    <property type="entry name" value="Peripla_BP_2"/>
    <property type="match status" value="1"/>
</dbReference>
<keyword evidence="7" id="KW-1185">Reference proteome</keyword>
<dbReference type="SUPFAM" id="SSF53807">
    <property type="entry name" value="Helical backbone' metal receptor"/>
    <property type="match status" value="1"/>
</dbReference>
<dbReference type="PROSITE" id="PS51257">
    <property type="entry name" value="PROKAR_LIPOPROTEIN"/>
    <property type="match status" value="1"/>
</dbReference>
<dbReference type="InterPro" id="IPR002491">
    <property type="entry name" value="ABC_transptr_periplasmic_BD"/>
</dbReference>
<evidence type="ECO:0000256" key="1">
    <source>
        <dbReference type="ARBA" id="ARBA00008814"/>
    </source>
</evidence>
<evidence type="ECO:0000256" key="2">
    <source>
        <dbReference type="ARBA" id="ARBA00022729"/>
    </source>
</evidence>
<sequence length="310" mass="32884">MKFKALMIIPAAGALAACGTDGESGDGSSNENTEAIEVTDASGEKVTLDEAPEDIVSLIPSNTEIVYELGALDRIEARTDADTYPEEVTDIESVGSGLEPNIEEIIAMDPDVVLAHASSGIEDSLSQVEEAGIPVVTVPDAQSFDAVYDSIELIGSTIGEEKEAAEVIDGMKEDVSDVKEATEEADADRQVYVEAGASPDLYTAGSGTFIDEMLAAVHAENAAGELEGWSMVSEEEIIDASPDIILTTYPTEEEPLETIASREGWGTLPAVENEEVYALSSDKVSRPGPRLTEGLEEMAERIHPDAMAER</sequence>
<accession>A0A1H2REX4</accession>
<keyword evidence="2 4" id="KW-0732">Signal</keyword>
<reference evidence="6 7" key="1">
    <citation type="submission" date="2016-10" db="EMBL/GenBank/DDBJ databases">
        <authorList>
            <person name="de Groot N.N."/>
        </authorList>
    </citation>
    <scope>NUCLEOTIDE SEQUENCE [LARGE SCALE GENOMIC DNA]</scope>
    <source>
        <strain evidence="6 7">DSM 23126</strain>
    </source>
</reference>
<dbReference type="GO" id="GO:0071281">
    <property type="term" value="P:cellular response to iron ion"/>
    <property type="evidence" value="ECO:0007669"/>
    <property type="project" value="TreeGrafter"/>
</dbReference>
<dbReference type="RefSeq" id="WP_091611295.1">
    <property type="nucleotide sequence ID" value="NZ_FNNC01000001.1"/>
</dbReference>
<dbReference type="OrthoDB" id="9816357at2"/>
<protein>
    <submittedName>
        <fullName evidence="6">Iron complex transport system substrate-binding protein</fullName>
    </submittedName>
</protein>
<dbReference type="InterPro" id="IPR054828">
    <property type="entry name" value="Vit_B12_bind_prot"/>
</dbReference>
<feature type="domain" description="Fe/B12 periplasmic-binding" evidence="5">
    <location>
        <begin position="54"/>
        <end position="306"/>
    </location>
</feature>
<feature type="compositionally biased region" description="Basic and acidic residues" evidence="3">
    <location>
        <begin position="298"/>
        <end position="310"/>
    </location>
</feature>
<dbReference type="Gene3D" id="3.40.50.1980">
    <property type="entry name" value="Nitrogenase molybdenum iron protein domain"/>
    <property type="match status" value="2"/>
</dbReference>
<dbReference type="CDD" id="cd01143">
    <property type="entry name" value="YvrC"/>
    <property type="match status" value="1"/>
</dbReference>
<dbReference type="EMBL" id="FNNC01000001">
    <property type="protein sequence ID" value="SDW17957.1"/>
    <property type="molecule type" value="Genomic_DNA"/>
</dbReference>
<dbReference type="PANTHER" id="PTHR30535">
    <property type="entry name" value="VITAMIN B12-BINDING PROTEIN"/>
    <property type="match status" value="1"/>
</dbReference>
<evidence type="ECO:0000259" key="5">
    <source>
        <dbReference type="PROSITE" id="PS50983"/>
    </source>
</evidence>